<dbReference type="EMBL" id="JASUXU010000032">
    <property type="protein sequence ID" value="KAK0319098.1"/>
    <property type="molecule type" value="Genomic_DNA"/>
</dbReference>
<gene>
    <name evidence="2" type="ORF">LTR82_009862</name>
</gene>
<feature type="compositionally biased region" description="Gly residues" evidence="1">
    <location>
        <begin position="206"/>
        <end position="219"/>
    </location>
</feature>
<feature type="compositionally biased region" description="Basic and acidic residues" evidence="1">
    <location>
        <begin position="295"/>
        <end position="304"/>
    </location>
</feature>
<accession>A0AAN6FIM8</accession>
<protein>
    <submittedName>
        <fullName evidence="2">Uncharacterized protein</fullName>
    </submittedName>
</protein>
<feature type="region of interest" description="Disordered" evidence="1">
    <location>
        <begin position="1"/>
        <end position="131"/>
    </location>
</feature>
<reference evidence="2" key="1">
    <citation type="submission" date="2021-12" db="EMBL/GenBank/DDBJ databases">
        <title>Black yeast isolated from Biological Soil Crust.</title>
        <authorList>
            <person name="Kurbessoian T."/>
        </authorList>
    </citation>
    <scope>NUCLEOTIDE SEQUENCE</scope>
    <source>
        <strain evidence="2">CCFEE 5208</strain>
    </source>
</reference>
<feature type="region of interest" description="Disordered" evidence="1">
    <location>
        <begin position="143"/>
        <end position="400"/>
    </location>
</feature>
<evidence type="ECO:0000256" key="1">
    <source>
        <dbReference type="SAM" id="MobiDB-lite"/>
    </source>
</evidence>
<name>A0AAN6FIM8_9PEZI</name>
<dbReference type="AlphaFoldDB" id="A0AAN6FIM8"/>
<feature type="compositionally biased region" description="Gly residues" evidence="1">
    <location>
        <begin position="171"/>
        <end position="198"/>
    </location>
</feature>
<feature type="compositionally biased region" description="Polar residues" evidence="1">
    <location>
        <begin position="236"/>
        <end position="254"/>
    </location>
</feature>
<evidence type="ECO:0000313" key="3">
    <source>
        <dbReference type="Proteomes" id="UP001168146"/>
    </source>
</evidence>
<proteinExistence type="predicted"/>
<feature type="compositionally biased region" description="Low complexity" evidence="1">
    <location>
        <begin position="143"/>
        <end position="170"/>
    </location>
</feature>
<feature type="compositionally biased region" description="Low complexity" evidence="1">
    <location>
        <begin position="369"/>
        <end position="383"/>
    </location>
</feature>
<sequence length="400" mass="39291">MDSTGAHPTLAGNMFDPNVNADGHMSNGPGVGGTSESTVRQEGKEHLEATGGYGPGDGTGADSGMSSGMGSGLGSGMGSGTGSGYGSGVVGGTSSSERQIHTDGIDYIKGQMGTPEGSEVPNQSAQSGGMLGSVKSMLGFGGSSAAPAETTTAADSSYPTSGYGSSSTIGEGTGPMGGYEGRGAGYGEPGMMSGGAGTGLSSERTGGMGGLGSEGGMGSAGRLTGSRGTYDGPSDTPATISTNDPMKESSTNTVMPRDDDVTTGAGPTESADPMTENRATNDREQSSGDIPEGGLAEHENKLSDTAKGSARQNEDAIPTAGGEKLGAKHWGESKIVPDNPKPAETGAGVSSRDGQPTDQVRDNTQANTGGAAPPGAAASSSESSGKESLVDKMKHKLHMG</sequence>
<dbReference type="Proteomes" id="UP001168146">
    <property type="component" value="Unassembled WGS sequence"/>
</dbReference>
<organism evidence="2 3">
    <name type="scientific">Friedmanniomyces endolithicus</name>
    <dbReference type="NCBI Taxonomy" id="329885"/>
    <lineage>
        <taxon>Eukaryota</taxon>
        <taxon>Fungi</taxon>
        <taxon>Dikarya</taxon>
        <taxon>Ascomycota</taxon>
        <taxon>Pezizomycotina</taxon>
        <taxon>Dothideomycetes</taxon>
        <taxon>Dothideomycetidae</taxon>
        <taxon>Mycosphaerellales</taxon>
        <taxon>Teratosphaeriaceae</taxon>
        <taxon>Friedmanniomyces</taxon>
    </lineage>
</organism>
<feature type="compositionally biased region" description="Gly residues" evidence="1">
    <location>
        <begin position="51"/>
        <end position="91"/>
    </location>
</feature>
<feature type="compositionally biased region" description="Basic and acidic residues" evidence="1">
    <location>
        <begin position="39"/>
        <end position="48"/>
    </location>
</feature>
<evidence type="ECO:0000313" key="2">
    <source>
        <dbReference type="EMBL" id="KAK0319098.1"/>
    </source>
</evidence>
<feature type="compositionally biased region" description="Polar residues" evidence="1">
    <location>
        <begin position="352"/>
        <end position="368"/>
    </location>
</feature>
<comment type="caution">
    <text evidence="2">The sequence shown here is derived from an EMBL/GenBank/DDBJ whole genome shotgun (WGS) entry which is preliminary data.</text>
</comment>